<feature type="compositionally biased region" description="Low complexity" evidence="2">
    <location>
        <begin position="220"/>
        <end position="237"/>
    </location>
</feature>
<proteinExistence type="predicted"/>
<organism evidence="4 5">
    <name type="scientific">Coprinopsis cinerea (strain Okayama-7 / 130 / ATCC MYA-4618 / FGSC 9003)</name>
    <name type="common">Inky cap fungus</name>
    <name type="synonym">Hormographiella aspergillata</name>
    <dbReference type="NCBI Taxonomy" id="240176"/>
    <lineage>
        <taxon>Eukaryota</taxon>
        <taxon>Fungi</taxon>
        <taxon>Dikarya</taxon>
        <taxon>Basidiomycota</taxon>
        <taxon>Agaricomycotina</taxon>
        <taxon>Agaricomycetes</taxon>
        <taxon>Agaricomycetidae</taxon>
        <taxon>Agaricales</taxon>
        <taxon>Agaricineae</taxon>
        <taxon>Psathyrellaceae</taxon>
        <taxon>Coprinopsis</taxon>
    </lineage>
</organism>
<dbReference type="KEGG" id="cci:CC1G_04593"/>
<feature type="compositionally biased region" description="Polar residues" evidence="2">
    <location>
        <begin position="491"/>
        <end position="501"/>
    </location>
</feature>
<sequence>MSNSNQISDEHGSIVISRQSWQTILDQLAGVLKKNDELSQKVDDLQGKLDRLTDQAVDVELLKAKVRSLTEGVHRGDHRGRSSETNGGLGTASSPSTTPRQNNSKVKLEPSTSRAEGHRGGKPKLEDHRGAQAEIIVLLSDDEDSTSSFSHPRDEDGHHHVAMKRKPSTDIHPGSTASGLVSSKKAKLVKAESESPRKVGIAFEPPASVPPLADEKSSVSDEPGSSGSPPITSTSSRSKPRVKVPPSKVRTGTLQLKEEDVDRYLHGFSPIPISSPLSLEISLELLNKNYGSITQGLLWEKGPYKFLFPGYDTNPLMPTSPGEPGLLLSARTEVVRDTWTLFIKILNNSKARWNYAGEYRGAVVGSLGAKGFSEQPEKVKRTWGTKIAHHKKFEPYLRMRARITLRKLGKALSELNIQRELEEIKKRPKTSSKISSDDVIEAFESGHETIPIIRMTCVQYRHSFAQDLSSLASTAPAAGRGNAAVGGGSGTHQTIIRSGSSLKKGKQKAMSGNQTPSSQPEGSDSEGSD</sequence>
<reference evidence="4 5" key="1">
    <citation type="journal article" date="2010" name="Proc. Natl. Acad. Sci. U.S.A.">
        <title>Insights into evolution of multicellular fungi from the assembled chromosomes of the mushroom Coprinopsis cinerea (Coprinus cinereus).</title>
        <authorList>
            <person name="Stajich J.E."/>
            <person name="Wilke S.K."/>
            <person name="Ahren D."/>
            <person name="Au C.H."/>
            <person name="Birren B.W."/>
            <person name="Borodovsky M."/>
            <person name="Burns C."/>
            <person name="Canback B."/>
            <person name="Casselton L.A."/>
            <person name="Cheng C.K."/>
            <person name="Deng J."/>
            <person name="Dietrich F.S."/>
            <person name="Fargo D.C."/>
            <person name="Farman M.L."/>
            <person name="Gathman A.C."/>
            <person name="Goldberg J."/>
            <person name="Guigo R."/>
            <person name="Hoegger P.J."/>
            <person name="Hooker J.B."/>
            <person name="Huggins A."/>
            <person name="James T.Y."/>
            <person name="Kamada T."/>
            <person name="Kilaru S."/>
            <person name="Kodira C."/>
            <person name="Kues U."/>
            <person name="Kupfer D."/>
            <person name="Kwan H.S."/>
            <person name="Lomsadze A."/>
            <person name="Li W."/>
            <person name="Lilly W.W."/>
            <person name="Ma L.J."/>
            <person name="Mackey A.J."/>
            <person name="Manning G."/>
            <person name="Martin F."/>
            <person name="Muraguchi H."/>
            <person name="Natvig D.O."/>
            <person name="Palmerini H."/>
            <person name="Ramesh M.A."/>
            <person name="Rehmeyer C.J."/>
            <person name="Roe B.A."/>
            <person name="Shenoy N."/>
            <person name="Stanke M."/>
            <person name="Ter-Hovhannisyan V."/>
            <person name="Tunlid A."/>
            <person name="Velagapudi R."/>
            <person name="Vision T.J."/>
            <person name="Zeng Q."/>
            <person name="Zolan M.E."/>
            <person name="Pukkila P.J."/>
        </authorList>
    </citation>
    <scope>NUCLEOTIDE SEQUENCE [LARGE SCALE GENOMIC DNA]</scope>
    <source>
        <strain evidence="5">Okayama-7 / 130 / ATCC MYA-4618 / FGSC 9003</strain>
    </source>
</reference>
<dbReference type="InParanoid" id="A8N515"/>
<keyword evidence="1" id="KW-0175">Coiled coil</keyword>
<dbReference type="AlphaFoldDB" id="A8N515"/>
<feature type="domain" description="DUF6697" evidence="3">
    <location>
        <begin position="285"/>
        <end position="469"/>
    </location>
</feature>
<dbReference type="HOGENOM" id="CLU_514834_0_0_1"/>
<feature type="coiled-coil region" evidence="1">
    <location>
        <begin position="28"/>
        <end position="62"/>
    </location>
</feature>
<evidence type="ECO:0000313" key="5">
    <source>
        <dbReference type="Proteomes" id="UP000001861"/>
    </source>
</evidence>
<dbReference type="OrthoDB" id="3265858at2759"/>
<feature type="region of interest" description="Disordered" evidence="2">
    <location>
        <begin position="71"/>
        <end position="252"/>
    </location>
</feature>
<dbReference type="VEuPathDB" id="FungiDB:CC1G_04593"/>
<feature type="region of interest" description="Disordered" evidence="2">
    <location>
        <begin position="477"/>
        <end position="529"/>
    </location>
</feature>
<comment type="caution">
    <text evidence="4">The sequence shown here is derived from an EMBL/GenBank/DDBJ whole genome shotgun (WGS) entry which is preliminary data.</text>
</comment>
<dbReference type="eggNOG" id="ENOG502SVAU">
    <property type="taxonomic scope" value="Eukaryota"/>
</dbReference>
<dbReference type="InterPro" id="IPR046520">
    <property type="entry name" value="DUF6697"/>
</dbReference>
<protein>
    <recommendedName>
        <fullName evidence="3">DUF6697 domain-containing protein</fullName>
    </recommendedName>
</protein>
<name>A8N515_COPC7</name>
<dbReference type="Proteomes" id="UP000001861">
    <property type="component" value="Unassembled WGS sequence"/>
</dbReference>
<evidence type="ECO:0000313" key="4">
    <source>
        <dbReference type="EMBL" id="EAU91826.2"/>
    </source>
</evidence>
<dbReference type="GeneID" id="6006342"/>
<feature type="compositionally biased region" description="Polar residues" evidence="2">
    <location>
        <begin position="510"/>
        <end position="522"/>
    </location>
</feature>
<keyword evidence="5" id="KW-1185">Reference proteome</keyword>
<gene>
    <name evidence="4" type="ORF">CC1G_04593</name>
</gene>
<evidence type="ECO:0000256" key="2">
    <source>
        <dbReference type="SAM" id="MobiDB-lite"/>
    </source>
</evidence>
<dbReference type="EMBL" id="AACS02000003">
    <property type="protein sequence ID" value="EAU91826.2"/>
    <property type="molecule type" value="Genomic_DNA"/>
</dbReference>
<dbReference type="Pfam" id="PF20411">
    <property type="entry name" value="DUF6697"/>
    <property type="match status" value="1"/>
</dbReference>
<dbReference type="OMA" id="MFLAQWE"/>
<dbReference type="RefSeq" id="XP_001829904.2">
    <property type="nucleotide sequence ID" value="XM_001829852.2"/>
</dbReference>
<evidence type="ECO:0000259" key="3">
    <source>
        <dbReference type="Pfam" id="PF20411"/>
    </source>
</evidence>
<feature type="compositionally biased region" description="Basic and acidic residues" evidence="2">
    <location>
        <begin position="72"/>
        <end position="82"/>
    </location>
</feature>
<feature type="compositionally biased region" description="Basic and acidic residues" evidence="2">
    <location>
        <begin position="115"/>
        <end position="131"/>
    </location>
</feature>
<feature type="compositionally biased region" description="Polar residues" evidence="2">
    <location>
        <begin position="83"/>
        <end position="114"/>
    </location>
</feature>
<evidence type="ECO:0000256" key="1">
    <source>
        <dbReference type="SAM" id="Coils"/>
    </source>
</evidence>
<accession>A8N515</accession>